<dbReference type="Pfam" id="PF13561">
    <property type="entry name" value="adh_short_C2"/>
    <property type="match status" value="1"/>
</dbReference>
<evidence type="ECO:0000313" key="4">
    <source>
        <dbReference type="Proteomes" id="UP001166291"/>
    </source>
</evidence>
<proteinExistence type="inferred from homology"/>
<keyword evidence="4" id="KW-1185">Reference proteome</keyword>
<dbReference type="PANTHER" id="PTHR43477">
    <property type="entry name" value="DIHYDROANTICAPSIN 7-DEHYDROGENASE"/>
    <property type="match status" value="1"/>
</dbReference>
<organism evidence="3 4">
    <name type="scientific">Zhongshania aquimaris</name>
    <dbReference type="NCBI Taxonomy" id="2857107"/>
    <lineage>
        <taxon>Bacteria</taxon>
        <taxon>Pseudomonadati</taxon>
        <taxon>Pseudomonadota</taxon>
        <taxon>Gammaproteobacteria</taxon>
        <taxon>Cellvibrionales</taxon>
        <taxon>Spongiibacteraceae</taxon>
        <taxon>Zhongshania</taxon>
    </lineage>
</organism>
<comment type="similarity">
    <text evidence="1">Belongs to the short-chain dehydrogenases/reductases (SDR) family.</text>
</comment>
<name>A0ABS6VW23_9GAMM</name>
<dbReference type="Proteomes" id="UP001166291">
    <property type="component" value="Unassembled WGS sequence"/>
</dbReference>
<dbReference type="RefSeq" id="WP_219044446.1">
    <property type="nucleotide sequence ID" value="NZ_JAHWDQ010000004.1"/>
</dbReference>
<gene>
    <name evidence="3" type="ORF">KXJ70_15545</name>
</gene>
<sequence length="252" mass="27103">MSIKRFTGKVALVTGAASGIGKATALRLASEGATLMLADIDEEKLYQLRDQLHDNTVDTAIFDATDSKSCREIVHKTVSSFGRIDVVCNIAGIAGAWKLTETTEDKWRKMFAINMDSIFVICQEAIPFLIKTKGNIVNMSSVASLHGLPYNSAYCAVKAAVNGFSRSIAAEFGSDGVRVNTVSPGGVMTSIFDNFTFPENVNDELVKRMLPLPNVPLAQPEEIAALVAYVASDEARFMNGENVVIDGGQSTL</sequence>
<dbReference type="EMBL" id="JAHWDQ010000004">
    <property type="protein sequence ID" value="MBW2942209.1"/>
    <property type="molecule type" value="Genomic_DNA"/>
</dbReference>
<evidence type="ECO:0000256" key="2">
    <source>
        <dbReference type="ARBA" id="ARBA00023002"/>
    </source>
</evidence>
<protein>
    <submittedName>
        <fullName evidence="3">SDR family oxidoreductase</fullName>
    </submittedName>
</protein>
<evidence type="ECO:0000313" key="3">
    <source>
        <dbReference type="EMBL" id="MBW2942209.1"/>
    </source>
</evidence>
<dbReference type="PANTHER" id="PTHR43477:SF1">
    <property type="entry name" value="DIHYDROANTICAPSIN 7-DEHYDROGENASE"/>
    <property type="match status" value="1"/>
</dbReference>
<evidence type="ECO:0000256" key="1">
    <source>
        <dbReference type="ARBA" id="ARBA00006484"/>
    </source>
</evidence>
<dbReference type="InterPro" id="IPR051122">
    <property type="entry name" value="SDR_DHRS6-like"/>
</dbReference>
<accession>A0ABS6VW23</accession>
<reference evidence="3" key="1">
    <citation type="submission" date="2021-07" db="EMBL/GenBank/DDBJ databases">
        <title>Zhongshania sp. CAU 1632 isolated from seawater.</title>
        <authorList>
            <person name="Kim W."/>
        </authorList>
    </citation>
    <scope>NUCLEOTIDE SEQUENCE</scope>
    <source>
        <strain evidence="3">CAU 1632</strain>
    </source>
</reference>
<comment type="caution">
    <text evidence="3">The sequence shown here is derived from an EMBL/GenBank/DDBJ whole genome shotgun (WGS) entry which is preliminary data.</text>
</comment>
<dbReference type="CDD" id="cd05233">
    <property type="entry name" value="SDR_c"/>
    <property type="match status" value="1"/>
</dbReference>
<keyword evidence="2" id="KW-0560">Oxidoreductase</keyword>
<dbReference type="InterPro" id="IPR002347">
    <property type="entry name" value="SDR_fam"/>
</dbReference>